<name>C0D902_9FIRM</name>
<dbReference type="PANTHER" id="PTHR11835">
    <property type="entry name" value="DECARBOXYLATING DEHYDROGENASES-ISOCITRATE, ISOPROPYLMALATE, TARTRATE"/>
    <property type="match status" value="1"/>
</dbReference>
<proteinExistence type="inferred from homology"/>
<keyword evidence="4" id="KW-0460">Magnesium</keyword>
<comment type="subunit">
    <text evidence="11">Homotetramer. Dimer of dimers. The homotetramer can transiently dissociate into homodimers.</text>
</comment>
<sequence length="362" mass="40239">MGCRRGPQVIAIRQKAGGLKQMNDSRRKTAMRQTITVFKGDGIGPEITDAVIRVMDAAGAELDYEIYNVGEAEYEAHGELIPKAAFESMERNKVLLKSPITTPVGKGFRSLNVFLRKKYDLYANIRPAKSNHAVKTPFTDVDIVIFRENTEDLYVGVEEKVDENTVHATKLITRRASERIIRDAFEYARAHGRKKVTCVHKANILKISDGLFRDIFYEIREAYPEIKAEDKIVDNVCMQMVMNPQQFDVMVMPNLYGDMLSDLASGLIGGLGLLPSSNLGEEFAMFEAVHGSAPDIAGKGIANPTALLWSACMMLEHLGQMECAAKIRKSVDTVLEEGEFNTPDIGGNATTAEYVEEIIKRL</sequence>
<comment type="pathway">
    <text evidence="10">Amino-acid biosynthesis; L-lysine biosynthesis via AAA pathway; L-alpha-aminoadipate from 2-oxoglutarate: step 4/5.</text>
</comment>
<evidence type="ECO:0000256" key="4">
    <source>
        <dbReference type="ARBA" id="ARBA00022842"/>
    </source>
</evidence>
<dbReference type="HOGENOM" id="CLU_031953_0_1_9"/>
<evidence type="ECO:0000256" key="12">
    <source>
        <dbReference type="ARBA" id="ARBA00066849"/>
    </source>
</evidence>
<evidence type="ECO:0000313" key="17">
    <source>
        <dbReference type="Proteomes" id="UP000004756"/>
    </source>
</evidence>
<feature type="domain" description="Isopropylmalate dehydrogenase-like" evidence="15">
    <location>
        <begin position="34"/>
        <end position="358"/>
    </location>
</feature>
<evidence type="ECO:0000256" key="10">
    <source>
        <dbReference type="ARBA" id="ARBA00060720"/>
    </source>
</evidence>
<dbReference type="GO" id="GO:0006102">
    <property type="term" value="P:isocitrate metabolic process"/>
    <property type="evidence" value="ECO:0007669"/>
    <property type="project" value="TreeGrafter"/>
</dbReference>
<dbReference type="EC" id="1.1.1.286" evidence="12"/>
<dbReference type="InterPro" id="IPR024084">
    <property type="entry name" value="IsoPropMal-DH-like_dom"/>
</dbReference>
<dbReference type="Gene3D" id="3.40.718.10">
    <property type="entry name" value="Isopropylmalate Dehydrogenase"/>
    <property type="match status" value="1"/>
</dbReference>
<dbReference type="GO" id="GO:0004449">
    <property type="term" value="F:isocitrate dehydrogenase (NAD+) activity"/>
    <property type="evidence" value="ECO:0007669"/>
    <property type="project" value="TreeGrafter"/>
</dbReference>
<dbReference type="InterPro" id="IPR019818">
    <property type="entry name" value="IsoCit/isopropylmalate_DH_CS"/>
</dbReference>
<dbReference type="GO" id="GO:0046394">
    <property type="term" value="P:carboxylic acid biosynthetic process"/>
    <property type="evidence" value="ECO:0007669"/>
    <property type="project" value="UniProtKB-ARBA"/>
</dbReference>
<evidence type="ECO:0000256" key="9">
    <source>
        <dbReference type="ARBA" id="ARBA00054060"/>
    </source>
</evidence>
<keyword evidence="3" id="KW-0479">Metal-binding</keyword>
<protein>
    <recommendedName>
        <fullName evidence="13">Isocitrate/homoisocitrate dehydrogenase</fullName>
        <ecNumber evidence="12">1.1.1.286</ecNumber>
    </recommendedName>
    <alternativeName>
        <fullName evidence="14">Homoisocitrate dehydrogenase</fullName>
    </alternativeName>
</protein>
<keyword evidence="5" id="KW-0560">Oxidoreductase</keyword>
<organism evidence="16 17">
    <name type="scientific">[Clostridium] asparagiforme DSM 15981</name>
    <dbReference type="NCBI Taxonomy" id="518636"/>
    <lineage>
        <taxon>Bacteria</taxon>
        <taxon>Bacillati</taxon>
        <taxon>Bacillota</taxon>
        <taxon>Clostridia</taxon>
        <taxon>Lachnospirales</taxon>
        <taxon>Lachnospiraceae</taxon>
        <taxon>Enterocloster</taxon>
    </lineage>
</organism>
<evidence type="ECO:0000256" key="7">
    <source>
        <dbReference type="ARBA" id="ARBA00050979"/>
    </source>
</evidence>
<dbReference type="GO" id="GO:0006099">
    <property type="term" value="P:tricarboxylic acid cycle"/>
    <property type="evidence" value="ECO:0007669"/>
    <property type="project" value="TreeGrafter"/>
</dbReference>
<dbReference type="PANTHER" id="PTHR11835:SF34">
    <property type="entry name" value="ISOCITRATE DEHYDROGENASE [NAD] SUBUNIT ALPHA, MITOCHONDRIAL"/>
    <property type="match status" value="1"/>
</dbReference>
<evidence type="ECO:0000256" key="11">
    <source>
        <dbReference type="ARBA" id="ARBA00063123"/>
    </source>
</evidence>
<dbReference type="GO" id="GO:0051287">
    <property type="term" value="F:NAD binding"/>
    <property type="evidence" value="ECO:0007669"/>
    <property type="project" value="InterPro"/>
</dbReference>
<dbReference type="PROSITE" id="PS00470">
    <property type="entry name" value="IDH_IMDH"/>
    <property type="match status" value="1"/>
</dbReference>
<dbReference type="GO" id="GO:0000287">
    <property type="term" value="F:magnesium ion binding"/>
    <property type="evidence" value="ECO:0007669"/>
    <property type="project" value="InterPro"/>
</dbReference>
<dbReference type="SUPFAM" id="SSF53659">
    <property type="entry name" value="Isocitrate/Isopropylmalate dehydrogenase-like"/>
    <property type="match status" value="1"/>
</dbReference>
<dbReference type="SMART" id="SM01329">
    <property type="entry name" value="Iso_dh"/>
    <property type="match status" value="1"/>
</dbReference>
<reference evidence="16 17" key="2">
    <citation type="submission" date="2009-02" db="EMBL/GenBank/DDBJ databases">
        <title>Draft genome sequence of Clostridium asparagiforme (DSM 15981).</title>
        <authorList>
            <person name="Sudarsanam P."/>
            <person name="Ley R."/>
            <person name="Guruge J."/>
            <person name="Turnbaugh P.J."/>
            <person name="Mahowald M."/>
            <person name="Liep D."/>
            <person name="Gordon J."/>
        </authorList>
    </citation>
    <scope>NUCLEOTIDE SEQUENCE [LARGE SCALE GENOMIC DNA]</scope>
    <source>
        <strain evidence="16 17">DSM 15981</strain>
    </source>
</reference>
<comment type="cofactor">
    <cofactor evidence="1">
        <name>Mg(2+)</name>
        <dbReference type="ChEBI" id="CHEBI:18420"/>
    </cofactor>
</comment>
<evidence type="ECO:0000256" key="14">
    <source>
        <dbReference type="ARBA" id="ARBA00076472"/>
    </source>
</evidence>
<dbReference type="GO" id="GO:0033708">
    <property type="term" value="F:isocitrate-homoisocitrate dehydrogenase activity"/>
    <property type="evidence" value="ECO:0007669"/>
    <property type="project" value="UniProtKB-EC"/>
</dbReference>
<evidence type="ECO:0000259" key="15">
    <source>
        <dbReference type="SMART" id="SM01329"/>
    </source>
</evidence>
<dbReference type="AlphaFoldDB" id="C0D902"/>
<gene>
    <name evidence="16" type="ORF">CLOSTASPAR_05751</name>
</gene>
<comment type="catalytic activity">
    <reaction evidence="7">
        <text>D-threo-isocitrate + NAD(+) = 2-oxoglutarate + CO2 + NADH</text>
        <dbReference type="Rhea" id="RHEA:23632"/>
        <dbReference type="ChEBI" id="CHEBI:15562"/>
        <dbReference type="ChEBI" id="CHEBI:16526"/>
        <dbReference type="ChEBI" id="CHEBI:16810"/>
        <dbReference type="ChEBI" id="CHEBI:57540"/>
        <dbReference type="ChEBI" id="CHEBI:57945"/>
        <dbReference type="EC" id="1.1.1.286"/>
    </reaction>
    <physiologicalReaction direction="left-to-right" evidence="7">
        <dbReference type="Rhea" id="RHEA:23633"/>
    </physiologicalReaction>
</comment>
<reference evidence="16 17" key="1">
    <citation type="submission" date="2009-01" db="EMBL/GenBank/DDBJ databases">
        <authorList>
            <person name="Fulton L."/>
            <person name="Clifton S."/>
            <person name="Fulton B."/>
            <person name="Xu J."/>
            <person name="Minx P."/>
            <person name="Pepin K.H."/>
            <person name="Johnson M."/>
            <person name="Bhonagiri V."/>
            <person name="Nash W.E."/>
            <person name="Mardis E.R."/>
            <person name="Wilson R.K."/>
        </authorList>
    </citation>
    <scope>NUCLEOTIDE SEQUENCE [LARGE SCALE GENOMIC DNA]</scope>
    <source>
        <strain evidence="16 17">DSM 15981</strain>
    </source>
</reference>
<dbReference type="EMBL" id="ACCJ01000470">
    <property type="protein sequence ID" value="EEG52197.1"/>
    <property type="molecule type" value="Genomic_DNA"/>
</dbReference>
<dbReference type="Proteomes" id="UP000004756">
    <property type="component" value="Unassembled WGS sequence"/>
</dbReference>
<evidence type="ECO:0000256" key="6">
    <source>
        <dbReference type="ARBA" id="ARBA00023027"/>
    </source>
</evidence>
<comment type="similarity">
    <text evidence="2">Belongs to the isocitrate and isopropylmalate dehydrogenases family.</text>
</comment>
<comment type="caution">
    <text evidence="16">The sequence shown here is derived from an EMBL/GenBank/DDBJ whole genome shotgun (WGS) entry which is preliminary data.</text>
</comment>
<comment type="catalytic activity">
    <reaction evidence="8">
        <text>(2R,3S)-homoisocitrate + NAD(+) = 2-oxoadipate + CO2 + NADH</text>
        <dbReference type="Rhea" id="RHEA:11900"/>
        <dbReference type="ChEBI" id="CHEBI:15404"/>
        <dbReference type="ChEBI" id="CHEBI:16526"/>
        <dbReference type="ChEBI" id="CHEBI:57499"/>
        <dbReference type="ChEBI" id="CHEBI:57540"/>
        <dbReference type="ChEBI" id="CHEBI:57945"/>
        <dbReference type="EC" id="1.1.1.286"/>
    </reaction>
    <physiologicalReaction direction="left-to-right" evidence="8">
        <dbReference type="Rhea" id="RHEA:11901"/>
    </physiologicalReaction>
</comment>
<dbReference type="FunFam" id="3.40.718.10:FF:000019">
    <property type="entry name" value="Homoisocitrate dehydrogenase"/>
    <property type="match status" value="1"/>
</dbReference>
<keyword evidence="6" id="KW-0520">NAD</keyword>
<evidence type="ECO:0000256" key="5">
    <source>
        <dbReference type="ARBA" id="ARBA00023002"/>
    </source>
</evidence>
<evidence type="ECO:0000256" key="3">
    <source>
        <dbReference type="ARBA" id="ARBA00022723"/>
    </source>
</evidence>
<comment type="function">
    <text evidence="9">Catalyzes the NAD(+)-dependent oxidative decarboxylation of homoisocitrate to 2-oxoadipate (alpha-ketoadipate), a reaction involved in lysine biosynthesis through the alpha-aminoadipate pathway. In addition, has high activity with isocitrate, but is inactive with 3-isopropylmalate.</text>
</comment>
<keyword evidence="17" id="KW-1185">Reference proteome</keyword>
<evidence type="ECO:0000256" key="8">
    <source>
        <dbReference type="ARBA" id="ARBA00051094"/>
    </source>
</evidence>
<evidence type="ECO:0000256" key="2">
    <source>
        <dbReference type="ARBA" id="ARBA00007769"/>
    </source>
</evidence>
<evidence type="ECO:0000256" key="13">
    <source>
        <dbReference type="ARBA" id="ARBA00071278"/>
    </source>
</evidence>
<dbReference type="Pfam" id="PF00180">
    <property type="entry name" value="Iso_dh"/>
    <property type="match status" value="1"/>
</dbReference>
<evidence type="ECO:0000256" key="1">
    <source>
        <dbReference type="ARBA" id="ARBA00001946"/>
    </source>
</evidence>
<evidence type="ECO:0000313" key="16">
    <source>
        <dbReference type="EMBL" id="EEG52197.1"/>
    </source>
</evidence>
<accession>C0D902</accession>